<dbReference type="GO" id="GO:0006351">
    <property type="term" value="P:DNA-templated transcription"/>
    <property type="evidence" value="ECO:0007669"/>
    <property type="project" value="InterPro"/>
</dbReference>
<dbReference type="PANTHER" id="PTHR19376:SF11">
    <property type="entry name" value="DNA-DIRECTED RNA POLYMERASE I SUBUNIT RPA1"/>
    <property type="match status" value="1"/>
</dbReference>
<dbReference type="CDD" id="cd00084">
    <property type="entry name" value="HMG-box_SF"/>
    <property type="match status" value="1"/>
</dbReference>
<dbReference type="FunFam" id="2.40.40.20:FF:000019">
    <property type="entry name" value="DNA-directed RNA polymerase II subunit RPB1"/>
    <property type="match status" value="1"/>
</dbReference>
<feature type="compositionally biased region" description="Acidic residues" evidence="18">
    <location>
        <begin position="1423"/>
        <end position="1450"/>
    </location>
</feature>
<keyword evidence="10" id="KW-0479">Metal-binding</keyword>
<dbReference type="InterPro" id="IPR007080">
    <property type="entry name" value="RNA_pol_Rpb1_1"/>
</dbReference>
<dbReference type="GO" id="GO:0005694">
    <property type="term" value="C:chromosome"/>
    <property type="evidence" value="ECO:0007669"/>
    <property type="project" value="UniProtKB-SubCell"/>
</dbReference>
<evidence type="ECO:0000259" key="19">
    <source>
        <dbReference type="SMART" id="SM00663"/>
    </source>
</evidence>
<dbReference type="InterPro" id="IPR042102">
    <property type="entry name" value="RNA_pol_Rpb1_3_sf"/>
</dbReference>
<evidence type="ECO:0000256" key="10">
    <source>
        <dbReference type="ARBA" id="ARBA00022723"/>
    </source>
</evidence>
<evidence type="ECO:0000256" key="16">
    <source>
        <dbReference type="ARBA" id="ARBA00065144"/>
    </source>
</evidence>
<dbReference type="Gene3D" id="1.10.274.100">
    <property type="entry name" value="RNA polymerase Rpb1, domain 3"/>
    <property type="match status" value="1"/>
</dbReference>
<evidence type="ECO:0000256" key="15">
    <source>
        <dbReference type="ARBA" id="ARBA00047768"/>
    </source>
</evidence>
<dbReference type="Gene3D" id="3.30.1490.180">
    <property type="entry name" value="RNA polymerase ii"/>
    <property type="match status" value="1"/>
</dbReference>
<dbReference type="InterPro" id="IPR044893">
    <property type="entry name" value="RNA_pol_Rpb1_clamp_domain"/>
</dbReference>
<dbReference type="RefSeq" id="XP_007439314.1">
    <property type="nucleotide sequence ID" value="XM_007439252.3"/>
</dbReference>
<dbReference type="CTD" id="25885"/>
<sequence>MAAKEVPWRRLTGLSFGMYTDAEIRKLSVKPITNPLFLDNAGTPSPNGLYDLALGPLDNKEVCVTCVQDFHNCPGHLGHIELPLTVYNPLFFDKLFLLMRGSCLNCCHLTCPRAAVHLLLNQLKLLEVGLIQEVHDLEAVLSRFLEESSDVTGVDVEEVLSLHTQDMLQNNQLRDYSAHVKNVCECRSKLISQFWKLHMTSKRCPNCKAGRSLVRKEHNSKLTVTYPTAVIQKSGKQTVVEEIATIDETQLGKRGYMTPFTAKQHIEVLWKNEGFFLCKLFSGMPVTGDSSFNPEMFFLNKLVVPPSRYRPVNCIGDQMFANGQTVNLQAVMKDAQLIRKLLAFIAQEQSQSLQTEEGDLKTMIDHPLEPLDHSVLATIPGQTTADKLYNSWIRLQSHVNILFDSDMDKLISEKYPGVRQILEKKNGLFRKHMMGKRVDYAARSVICPDMYIQTNEIGIPMVFATRLTYPQPVTPWNVQELRQAVINGPNEHPGASMIINEDGSRTILSTTSQTQREAIAKQLLTPSTGAPKPGIKIVCRHIKNGDILLLNRQPTLHRPSIQAHRARILPGEKVLRLHYANCKAYNADFDGDEMNAHFPQNELGRAEAYVLACTDEQYLVPKDGKPLAGLIQDHMVSGTSMTTRGCFFTREQYVELVYQGLMDKKGKVKLLSPAIIKPRCLWTGKQVVSTLLINVIPEGHIPLNLSGKAKISGRAWTTTSACRMYRSDLDSMCESQVLIRNGELLCGVLDKAQYGSSAYGLVHCCHEVYGGETSGKLLTALARIFTAYLQFYRGFTMGVEDILVKCQADKKRCRIIKESTNCGTKAIRAAFNLSQTSSCEELQSKWQDAHLHKDQRDFNMIDLKFKEEVNCCSNEINKVCMPLGLHRSFPDNNLQLMVQSGAKGSTVNTMQISCLLGQIELEGRRPPLMPSGKSLPCFQPYDFSPKSGGFVASRFLTGIKPSEFFFHCMAGREGLVDTAVKTSRSGYLQRCIIKHLEGLIVHYDMTVRDSDGSVVQFLYGEDGLDIPKTQFLQPKQFPFIADNHKVIQKSKHLDEVLPKMNPQQASRQFRSVKRWQVKHQQSLRRKGGFLLFSQKKLAGVRAQIPTGELVNGRDPATLQLLNMWYELSEKSRRKYQKKAARCPDPSLSVWRPDIYFASVSETFENEVENFLGEWDAQNKLNYSISELSSQRLQELLYLKWQQSLCDPGEAVGLLAAQSIGEPSTQMTLNTFHFAGRGEMNVTLGIPRLREILMVATANIKTPMMSIPVLNTKKAHKRVKRLKKKLGRVCLGEVLHKVDIEESLCLEGTLSKHRIYAIRFSFLPYECYQEEKCVKPRDILHFMETRFFKILLETIKRKSSKLASYNTVSTRKAVQKDLEGEGDIGASQEDQDDNEAEAEEDRVPVSEMVEGDADATDTKRKENQEEEVDYESEDDNEMGDDDDIPDQEEAAPDEKNPEALETQDELSVSLKLSLTKEYFDLASLVTSLANSTVIQETKGITRCLLNETSNKNGEVVLTLQTEGINLPELFRYSDIFDMNKLYCNDIHAMANTYGIEAAFKILEREIKDVFAAYGIVVDPRHLSLVSDYMCFEGVYKPLNRYGMQSNSSPLQQMTFETSYKFLKEATMLGSHDELQSPSACLVVGKVVKGGTGLFDLKQPLK</sequence>
<dbReference type="GeneID" id="103068112"/>
<dbReference type="InterPro" id="IPR015699">
    <property type="entry name" value="DNA-dir_RNA_pol1_lsu_N"/>
</dbReference>
<organism evidence="20 21">
    <name type="scientific">Python bivittatus</name>
    <name type="common">Burmese python</name>
    <name type="synonym">Python molurus bivittatus</name>
    <dbReference type="NCBI Taxonomy" id="176946"/>
    <lineage>
        <taxon>Eukaryota</taxon>
        <taxon>Metazoa</taxon>
        <taxon>Chordata</taxon>
        <taxon>Craniata</taxon>
        <taxon>Vertebrata</taxon>
        <taxon>Euteleostomi</taxon>
        <taxon>Lepidosauria</taxon>
        <taxon>Squamata</taxon>
        <taxon>Bifurcata</taxon>
        <taxon>Unidentata</taxon>
        <taxon>Episquamata</taxon>
        <taxon>Toxicofera</taxon>
        <taxon>Serpentes</taxon>
        <taxon>Henophidia</taxon>
        <taxon>Pythonidae</taxon>
        <taxon>Python</taxon>
    </lineage>
</organism>
<accession>A0A9F2WHQ3</accession>
<keyword evidence="5" id="KW-0158">Chromosome</keyword>
<proteinExistence type="inferred from homology"/>
<feature type="region of interest" description="Disordered" evidence="18">
    <location>
        <begin position="1375"/>
        <end position="1463"/>
    </location>
</feature>
<evidence type="ECO:0000256" key="12">
    <source>
        <dbReference type="ARBA" id="ARBA00022842"/>
    </source>
</evidence>
<evidence type="ECO:0000313" key="20">
    <source>
        <dbReference type="Proteomes" id="UP000695026"/>
    </source>
</evidence>
<dbReference type="InterPro" id="IPR000722">
    <property type="entry name" value="RNA_pol_asu"/>
</dbReference>
<dbReference type="Pfam" id="PF04983">
    <property type="entry name" value="RNA_pol_Rpb1_3"/>
    <property type="match status" value="1"/>
</dbReference>
<dbReference type="EC" id="2.7.7.6" evidence="17"/>
<keyword evidence="11" id="KW-0862">Zinc</keyword>
<comment type="subcellular location">
    <subcellularLocation>
        <location evidence="2">Chromosome</location>
    </subcellularLocation>
    <subcellularLocation>
        <location evidence="3">Nucleus</location>
        <location evidence="3">Nucleolus</location>
    </subcellularLocation>
</comment>
<dbReference type="InterPro" id="IPR007083">
    <property type="entry name" value="RNA_pol_Rpb1_4"/>
</dbReference>
<dbReference type="OMA" id="NREDYQQ"/>
<dbReference type="Proteomes" id="UP000695026">
    <property type="component" value="Unplaced"/>
</dbReference>
<dbReference type="GO" id="GO:0005736">
    <property type="term" value="C:RNA polymerase I complex"/>
    <property type="evidence" value="ECO:0007669"/>
    <property type="project" value="TreeGrafter"/>
</dbReference>
<dbReference type="Gene3D" id="3.30.70.2850">
    <property type="match status" value="1"/>
</dbReference>
<evidence type="ECO:0000256" key="1">
    <source>
        <dbReference type="ARBA" id="ARBA00001946"/>
    </source>
</evidence>
<dbReference type="GO" id="GO:0003899">
    <property type="term" value="F:DNA-directed RNA polymerase activity"/>
    <property type="evidence" value="ECO:0007669"/>
    <property type="project" value="UniProtKB-EC"/>
</dbReference>
<gene>
    <name evidence="21" type="primary">POLR1A</name>
</gene>
<keyword evidence="13 17" id="KW-0804">Transcription</keyword>
<dbReference type="InterPro" id="IPR045867">
    <property type="entry name" value="DNA-dir_RpoC_beta_prime"/>
</dbReference>
<dbReference type="Pfam" id="PF04997">
    <property type="entry name" value="RNA_pol_Rpb1_1"/>
    <property type="match status" value="1"/>
</dbReference>
<dbReference type="PANTHER" id="PTHR19376">
    <property type="entry name" value="DNA-DIRECTED RNA POLYMERASE"/>
    <property type="match status" value="1"/>
</dbReference>
<comment type="function">
    <text evidence="17">DNA-dependent RNA polymerase catalyzes the transcription of DNA into RNA using the four ribonucleoside triphosphates as substrates.</text>
</comment>
<keyword evidence="9 17" id="KW-0548">Nucleotidyltransferase</keyword>
<evidence type="ECO:0000256" key="9">
    <source>
        <dbReference type="ARBA" id="ARBA00022695"/>
    </source>
</evidence>
<dbReference type="FunFam" id="1.10.132.30:FF:000004">
    <property type="entry name" value="DNA-directed RNA polymerase subunit"/>
    <property type="match status" value="1"/>
</dbReference>
<dbReference type="OrthoDB" id="270392at2759"/>
<evidence type="ECO:0000313" key="21">
    <source>
        <dbReference type="RefSeq" id="XP_007439314.1"/>
    </source>
</evidence>
<dbReference type="Gene3D" id="4.10.860.120">
    <property type="entry name" value="RNA polymerase II, clamp domain"/>
    <property type="match status" value="1"/>
</dbReference>
<evidence type="ECO:0000256" key="5">
    <source>
        <dbReference type="ARBA" id="ARBA00022454"/>
    </source>
</evidence>
<keyword evidence="6 17" id="KW-0240">DNA-directed RNA polymerase</keyword>
<dbReference type="FunFam" id="3.30.1490.180:FF:000003">
    <property type="entry name" value="DNA-directed RNA polymerase subunit"/>
    <property type="match status" value="1"/>
</dbReference>
<evidence type="ECO:0000256" key="7">
    <source>
        <dbReference type="ARBA" id="ARBA00022553"/>
    </source>
</evidence>
<dbReference type="CDD" id="cd01435">
    <property type="entry name" value="RNAP_I_RPA1_N"/>
    <property type="match status" value="1"/>
</dbReference>
<evidence type="ECO:0000256" key="11">
    <source>
        <dbReference type="ARBA" id="ARBA00022833"/>
    </source>
</evidence>
<dbReference type="Gene3D" id="1.10.132.30">
    <property type="match status" value="1"/>
</dbReference>
<keyword evidence="14" id="KW-0539">Nucleus</keyword>
<dbReference type="InterPro" id="IPR038120">
    <property type="entry name" value="Rpb1_funnel_sf"/>
</dbReference>
<evidence type="ECO:0000256" key="8">
    <source>
        <dbReference type="ARBA" id="ARBA00022679"/>
    </source>
</evidence>
<dbReference type="Pfam" id="PF04998">
    <property type="entry name" value="RNA_pol_Rpb1_5"/>
    <property type="match status" value="1"/>
</dbReference>
<dbReference type="Pfam" id="PF05000">
    <property type="entry name" value="RNA_pol_Rpb1_4"/>
    <property type="match status" value="1"/>
</dbReference>
<evidence type="ECO:0000256" key="14">
    <source>
        <dbReference type="ARBA" id="ARBA00023242"/>
    </source>
</evidence>
<protein>
    <recommendedName>
        <fullName evidence="17">DNA-directed RNA polymerase subunit</fullName>
        <ecNumber evidence="17">2.7.7.6</ecNumber>
    </recommendedName>
</protein>
<evidence type="ECO:0000256" key="18">
    <source>
        <dbReference type="SAM" id="MobiDB-lite"/>
    </source>
</evidence>
<dbReference type="GO" id="GO:0003677">
    <property type="term" value="F:DNA binding"/>
    <property type="evidence" value="ECO:0007669"/>
    <property type="project" value="InterPro"/>
</dbReference>
<comment type="catalytic activity">
    <reaction evidence="15">
        <text>RNA(n) + a ribonucleoside 5'-triphosphate = RNA(n+1) + diphosphate</text>
        <dbReference type="Rhea" id="RHEA:21248"/>
        <dbReference type="Rhea" id="RHEA-COMP:14527"/>
        <dbReference type="Rhea" id="RHEA-COMP:17342"/>
        <dbReference type="ChEBI" id="CHEBI:33019"/>
        <dbReference type="ChEBI" id="CHEBI:61557"/>
        <dbReference type="ChEBI" id="CHEBI:140395"/>
        <dbReference type="EC" id="2.7.7.6"/>
    </reaction>
    <physiologicalReaction direction="left-to-right" evidence="15">
        <dbReference type="Rhea" id="RHEA:21249"/>
    </physiologicalReaction>
</comment>
<evidence type="ECO:0000256" key="6">
    <source>
        <dbReference type="ARBA" id="ARBA00022478"/>
    </source>
</evidence>
<keyword evidence="12" id="KW-0460">Magnesium</keyword>
<comment type="subunit">
    <text evidence="16">Component of the RNA polymerase I (Pol I) complex consisting of 13 subunits: a ten-subunit catalytic core composed of POLR1A/RPA1, POLR1B/RPA2, POLR1C/RPAC1, POLR1D/RPAC2, POLR1H/RPA12, POLR2E/RPABC1, POLR2F/RPABC2, POLR2H/RPABC3, POLR2K/RPABC4 and POLR2L/RPABC5; a mobile stalk subunit POLR1F/RPA43 protruding from the core and additional subunits homologous to general transcription factors POLR1E/RPA49 and POLR1G/RPA34. Part of Pol I pre-initiation complex (PIC), in which Pol I core assembles with RRN3 and promoter-bound UTBF and SL1/TIF-IB complex. Interacts (via dock II domain) with TOP2A; this interaction may assist Pol I transcription initiation by releasing supercoils occurring during DNA unwinding. Interacts with CAVIN1; this interaction induces the dissociation of Pol I complex paused at rDNA terminator sequences. Interacts with MYO1C. Interacts with ERBB2. Interacts with DDX11. Interacts with RECQL5.</text>
</comment>
<dbReference type="GO" id="GO:0046872">
    <property type="term" value="F:metal ion binding"/>
    <property type="evidence" value="ECO:0007669"/>
    <property type="project" value="UniProtKB-KW"/>
</dbReference>
<name>A0A9F2WHQ3_PYTBI</name>
<dbReference type="SUPFAM" id="SSF64484">
    <property type="entry name" value="beta and beta-prime subunits of DNA dependent RNA-polymerase"/>
    <property type="match status" value="1"/>
</dbReference>
<comment type="similarity">
    <text evidence="4 17">Belongs to the RNA polymerase beta' chain family.</text>
</comment>
<dbReference type="InterPro" id="IPR007081">
    <property type="entry name" value="RNA_pol_Rpb1_5"/>
</dbReference>
<evidence type="ECO:0000256" key="4">
    <source>
        <dbReference type="ARBA" id="ARBA00006460"/>
    </source>
</evidence>
<dbReference type="InterPro" id="IPR006592">
    <property type="entry name" value="RNA_pol_N"/>
</dbReference>
<evidence type="ECO:0000256" key="2">
    <source>
        <dbReference type="ARBA" id="ARBA00004286"/>
    </source>
</evidence>
<keyword evidence="20" id="KW-1185">Reference proteome</keyword>
<dbReference type="FunFam" id="1.10.274.100:FF:000004">
    <property type="entry name" value="DNA-directed RNA polymerase subunit"/>
    <property type="match status" value="1"/>
</dbReference>
<feature type="domain" description="RNA polymerase N-terminal" evidence="19">
    <location>
        <begin position="295"/>
        <end position="642"/>
    </location>
</feature>
<keyword evidence="7" id="KW-0597">Phosphoprotein</keyword>
<reference evidence="21" key="1">
    <citation type="submission" date="2025-08" db="UniProtKB">
        <authorList>
            <consortium name="RefSeq"/>
        </authorList>
    </citation>
    <scope>IDENTIFICATION</scope>
    <source>
        <tissue evidence="21">Liver</tissue>
    </source>
</reference>
<comment type="cofactor">
    <cofactor evidence="1">
        <name>Mg(2+)</name>
        <dbReference type="ChEBI" id="CHEBI:18420"/>
    </cofactor>
</comment>
<dbReference type="Pfam" id="PF00623">
    <property type="entry name" value="RNA_pol_Rpb1_2"/>
    <property type="match status" value="1"/>
</dbReference>
<dbReference type="Gene3D" id="6.10.250.2940">
    <property type="match status" value="1"/>
</dbReference>
<dbReference type="SMART" id="SM00663">
    <property type="entry name" value="RPOLA_N"/>
    <property type="match status" value="1"/>
</dbReference>
<dbReference type="InterPro" id="IPR047107">
    <property type="entry name" value="DNA-dir_RNA_pol1_lsu_C"/>
</dbReference>
<dbReference type="CDD" id="cd02735">
    <property type="entry name" value="RNAP_I_Rpa1_C"/>
    <property type="match status" value="1"/>
</dbReference>
<keyword evidence="8 17" id="KW-0808">Transferase</keyword>
<dbReference type="InterPro" id="IPR007066">
    <property type="entry name" value="RNA_pol_Rpb1_3"/>
</dbReference>
<evidence type="ECO:0000256" key="3">
    <source>
        <dbReference type="ARBA" id="ARBA00004604"/>
    </source>
</evidence>
<feature type="compositionally biased region" description="Acidic residues" evidence="18">
    <location>
        <begin position="1388"/>
        <end position="1399"/>
    </location>
</feature>
<evidence type="ECO:0000256" key="13">
    <source>
        <dbReference type="ARBA" id="ARBA00023163"/>
    </source>
</evidence>
<evidence type="ECO:0000256" key="17">
    <source>
        <dbReference type="RuleBase" id="RU004279"/>
    </source>
</evidence>
<dbReference type="KEGG" id="pbi:103068112"/>
<dbReference type="Gene3D" id="1.10.357.120">
    <property type="match status" value="1"/>
</dbReference>
<dbReference type="Gene3D" id="2.40.40.20">
    <property type="match status" value="1"/>
</dbReference>
<dbReference type="FunFam" id="4.10.860.120:FF:000006">
    <property type="entry name" value="DNA-directed RNA polymerase subunit"/>
    <property type="match status" value="1"/>
</dbReference>